<gene>
    <name evidence="1" type="ORF">K444DRAFT_666721</name>
</gene>
<dbReference type="InParanoid" id="A0A2J6SXJ3"/>
<dbReference type="EMBL" id="KZ613855">
    <property type="protein sequence ID" value="PMD55497.1"/>
    <property type="molecule type" value="Genomic_DNA"/>
</dbReference>
<proteinExistence type="predicted"/>
<organism evidence="1 2">
    <name type="scientific">Hyaloscypha bicolor E</name>
    <dbReference type="NCBI Taxonomy" id="1095630"/>
    <lineage>
        <taxon>Eukaryota</taxon>
        <taxon>Fungi</taxon>
        <taxon>Dikarya</taxon>
        <taxon>Ascomycota</taxon>
        <taxon>Pezizomycotina</taxon>
        <taxon>Leotiomycetes</taxon>
        <taxon>Helotiales</taxon>
        <taxon>Hyaloscyphaceae</taxon>
        <taxon>Hyaloscypha</taxon>
        <taxon>Hyaloscypha bicolor</taxon>
    </lineage>
</organism>
<reference evidence="1 2" key="1">
    <citation type="submission" date="2016-04" db="EMBL/GenBank/DDBJ databases">
        <title>A degradative enzymes factory behind the ericoid mycorrhizal symbiosis.</title>
        <authorList>
            <consortium name="DOE Joint Genome Institute"/>
            <person name="Martino E."/>
            <person name="Morin E."/>
            <person name="Grelet G."/>
            <person name="Kuo A."/>
            <person name="Kohler A."/>
            <person name="Daghino S."/>
            <person name="Barry K."/>
            <person name="Choi C."/>
            <person name="Cichocki N."/>
            <person name="Clum A."/>
            <person name="Copeland A."/>
            <person name="Hainaut M."/>
            <person name="Haridas S."/>
            <person name="Labutti K."/>
            <person name="Lindquist E."/>
            <person name="Lipzen A."/>
            <person name="Khouja H.-R."/>
            <person name="Murat C."/>
            <person name="Ohm R."/>
            <person name="Olson A."/>
            <person name="Spatafora J."/>
            <person name="Veneault-Fourrey C."/>
            <person name="Henrissat B."/>
            <person name="Grigoriev I."/>
            <person name="Martin F."/>
            <person name="Perotto S."/>
        </authorList>
    </citation>
    <scope>NUCLEOTIDE SEQUENCE [LARGE SCALE GENOMIC DNA]</scope>
    <source>
        <strain evidence="1 2">E</strain>
    </source>
</reference>
<evidence type="ECO:0000313" key="2">
    <source>
        <dbReference type="Proteomes" id="UP000235371"/>
    </source>
</evidence>
<keyword evidence="2" id="KW-1185">Reference proteome</keyword>
<accession>A0A2J6SXJ3</accession>
<dbReference type="AlphaFoldDB" id="A0A2J6SXJ3"/>
<dbReference type="GeneID" id="36595288"/>
<dbReference type="OrthoDB" id="3477455at2759"/>
<evidence type="ECO:0000313" key="1">
    <source>
        <dbReference type="EMBL" id="PMD55497.1"/>
    </source>
</evidence>
<sequence length="151" mass="17774">MIQVLPLIDEDCPLTYRDIESSKVLNITFSYKDNDPITALRTTQESRRAALRIYQQLVMSGRKIYFCPDRDVLQFVGLATVSLKLLSERPEDILQILKNTVDYESRQLMSQFGDSSTPIKSVALFLEQFWGQYLEFERRKTRPKKYRRIAR</sequence>
<protein>
    <submittedName>
        <fullName evidence="1">Uncharacterized protein</fullName>
    </submittedName>
</protein>
<dbReference type="RefSeq" id="XP_024732401.1">
    <property type="nucleotide sequence ID" value="XM_024887212.1"/>
</dbReference>
<dbReference type="Proteomes" id="UP000235371">
    <property type="component" value="Unassembled WGS sequence"/>
</dbReference>
<name>A0A2J6SXJ3_9HELO</name>